<evidence type="ECO:0000259" key="2">
    <source>
        <dbReference type="Pfam" id="PF03372"/>
    </source>
</evidence>
<dbReference type="Gene3D" id="3.60.10.10">
    <property type="entry name" value="Endonuclease/exonuclease/phosphatase"/>
    <property type="match status" value="1"/>
</dbReference>
<feature type="transmembrane region" description="Helical" evidence="1">
    <location>
        <begin position="20"/>
        <end position="40"/>
    </location>
</feature>
<dbReference type="InterPro" id="IPR036691">
    <property type="entry name" value="Endo/exonu/phosph_ase_sf"/>
</dbReference>
<dbReference type="Proteomes" id="UP000536909">
    <property type="component" value="Unassembled WGS sequence"/>
</dbReference>
<keyword evidence="6" id="KW-1185">Reference proteome</keyword>
<feature type="transmembrane region" description="Helical" evidence="1">
    <location>
        <begin position="78"/>
        <end position="100"/>
    </location>
</feature>
<keyword evidence="1" id="KW-0472">Membrane</keyword>
<feature type="domain" description="Endonuclease/exonuclease/phosphatase" evidence="2">
    <location>
        <begin position="117"/>
        <end position="335"/>
    </location>
</feature>
<dbReference type="Pfam" id="PF03372">
    <property type="entry name" value="Exo_endo_phos"/>
    <property type="match status" value="1"/>
</dbReference>
<evidence type="ECO:0000313" key="6">
    <source>
        <dbReference type="Proteomes" id="UP000536909"/>
    </source>
</evidence>
<keyword evidence="1" id="KW-0812">Transmembrane</keyword>
<dbReference type="EMBL" id="VBRC01000008">
    <property type="protein sequence ID" value="TLK25804.1"/>
    <property type="molecule type" value="Genomic_DNA"/>
</dbReference>
<evidence type="ECO:0000313" key="3">
    <source>
        <dbReference type="EMBL" id="MBB5295936.1"/>
    </source>
</evidence>
<evidence type="ECO:0000256" key="1">
    <source>
        <dbReference type="SAM" id="Phobius"/>
    </source>
</evidence>
<dbReference type="Proteomes" id="UP000308000">
    <property type="component" value="Unassembled WGS sequence"/>
</dbReference>
<sequence length="347" mass="37371">MGHATATVAAQQQPPCGGTAALPALSLAFALLALGWGLLARARSETWWWVAALDAVPPQVLLPVPLLLAWWALRRRRWGWAGVNAAVVAAFTVGQVGLVLPHGSSGTGASGTPLRVLTLNTDFAGTDPARLAALARRERVDLLTLQEALGRDREAGYEVRVRAAFPGWTLTRHDELLTLSRWPVLASRVISFPRSPHAVLLTRVRVAGQTVIVVNTHLPTLGLLPSASDTRLGRALPQRVARRLSVRRDFVEVVERVLRDGPGPVILAGDLNAPPRGELHARLRVLGLTDTFQAGGAGFGFTHHARFGHSRIDSVWTRGTLAERVTPLPDLLSDHRALLAALRLPAP</sequence>
<evidence type="ECO:0000313" key="5">
    <source>
        <dbReference type="Proteomes" id="UP000308000"/>
    </source>
</evidence>
<proteinExistence type="predicted"/>
<dbReference type="AlphaFoldDB" id="A0AAJ5JXX3"/>
<gene>
    <name evidence="4" type="ORF">FCS05_12235</name>
    <name evidence="3" type="ORF">HNQ10_002775</name>
</gene>
<feature type="transmembrane region" description="Helical" evidence="1">
    <location>
        <begin position="47"/>
        <end position="72"/>
    </location>
</feature>
<dbReference type="GO" id="GO:0003824">
    <property type="term" value="F:catalytic activity"/>
    <property type="evidence" value="ECO:0007669"/>
    <property type="project" value="InterPro"/>
</dbReference>
<organism evidence="4 5">
    <name type="scientific">Deinococcus metallilatus</name>
    <dbReference type="NCBI Taxonomy" id="1211322"/>
    <lineage>
        <taxon>Bacteria</taxon>
        <taxon>Thermotogati</taxon>
        <taxon>Deinococcota</taxon>
        <taxon>Deinococci</taxon>
        <taxon>Deinococcales</taxon>
        <taxon>Deinococcaceae</taxon>
        <taxon>Deinococcus</taxon>
    </lineage>
</organism>
<name>A0AAJ5JXX3_9DEIO</name>
<evidence type="ECO:0000313" key="4">
    <source>
        <dbReference type="EMBL" id="TLK25804.1"/>
    </source>
</evidence>
<dbReference type="SUPFAM" id="SSF56219">
    <property type="entry name" value="DNase I-like"/>
    <property type="match status" value="1"/>
</dbReference>
<reference evidence="4 5" key="1">
    <citation type="submission" date="2019-04" db="EMBL/GenBank/DDBJ databases">
        <title>Deinococcus metalilatus MA1002 mutant No.5.</title>
        <authorList>
            <person name="Park W."/>
            <person name="Park C."/>
        </authorList>
    </citation>
    <scope>NUCLEOTIDE SEQUENCE [LARGE SCALE GENOMIC DNA]</scope>
    <source>
        <strain evidence="4 5">MA1002-m5</strain>
    </source>
</reference>
<reference evidence="3 6" key="2">
    <citation type="submission" date="2020-08" db="EMBL/GenBank/DDBJ databases">
        <title>Genomic Encyclopedia of Type Strains, Phase IV (KMG-IV): sequencing the most valuable type-strain genomes for metagenomic binning, comparative biology and taxonomic classification.</title>
        <authorList>
            <person name="Goeker M."/>
        </authorList>
    </citation>
    <scope>NUCLEOTIDE SEQUENCE [LARGE SCALE GENOMIC DNA]</scope>
    <source>
        <strain evidence="3 6">DSM 105434</strain>
    </source>
</reference>
<dbReference type="RefSeq" id="WP_129118465.1">
    <property type="nucleotide sequence ID" value="NZ_BSUI01000008.1"/>
</dbReference>
<protein>
    <submittedName>
        <fullName evidence="3">Vancomycin resistance protein VanJ</fullName>
    </submittedName>
</protein>
<accession>A0AAJ5JXX3</accession>
<keyword evidence="1" id="KW-1133">Transmembrane helix</keyword>
<dbReference type="InterPro" id="IPR005135">
    <property type="entry name" value="Endo/exonuclease/phosphatase"/>
</dbReference>
<dbReference type="EMBL" id="JACHFV010000009">
    <property type="protein sequence ID" value="MBB5295936.1"/>
    <property type="molecule type" value="Genomic_DNA"/>
</dbReference>
<comment type="caution">
    <text evidence="4">The sequence shown here is derived from an EMBL/GenBank/DDBJ whole genome shotgun (WGS) entry which is preliminary data.</text>
</comment>